<organism evidence="2 3">
    <name type="scientific">Vigna unguiculata</name>
    <name type="common">Cowpea</name>
    <dbReference type="NCBI Taxonomy" id="3917"/>
    <lineage>
        <taxon>Eukaryota</taxon>
        <taxon>Viridiplantae</taxon>
        <taxon>Streptophyta</taxon>
        <taxon>Embryophyta</taxon>
        <taxon>Tracheophyta</taxon>
        <taxon>Spermatophyta</taxon>
        <taxon>Magnoliopsida</taxon>
        <taxon>eudicotyledons</taxon>
        <taxon>Gunneridae</taxon>
        <taxon>Pentapetalae</taxon>
        <taxon>rosids</taxon>
        <taxon>fabids</taxon>
        <taxon>Fabales</taxon>
        <taxon>Fabaceae</taxon>
        <taxon>Papilionoideae</taxon>
        <taxon>50 kb inversion clade</taxon>
        <taxon>NPAAA clade</taxon>
        <taxon>indigoferoid/millettioid clade</taxon>
        <taxon>Phaseoleae</taxon>
        <taxon>Vigna</taxon>
    </lineage>
</organism>
<dbReference type="EMBL" id="CP039347">
    <property type="protein sequence ID" value="QCD86949.1"/>
    <property type="molecule type" value="Genomic_DNA"/>
</dbReference>
<dbReference type="Proteomes" id="UP000501690">
    <property type="component" value="Linkage Group LG3"/>
</dbReference>
<dbReference type="AlphaFoldDB" id="A0A4D6LEB3"/>
<protein>
    <submittedName>
        <fullName evidence="2">Uncharacterized protein</fullName>
    </submittedName>
</protein>
<feature type="region of interest" description="Disordered" evidence="1">
    <location>
        <begin position="1"/>
        <end position="91"/>
    </location>
</feature>
<feature type="compositionally biased region" description="Polar residues" evidence="1">
    <location>
        <begin position="48"/>
        <end position="63"/>
    </location>
</feature>
<reference evidence="2 3" key="1">
    <citation type="submission" date="2019-04" db="EMBL/GenBank/DDBJ databases">
        <title>An improved genome assembly and genetic linkage map for asparagus bean, Vigna unguiculata ssp. sesquipedialis.</title>
        <authorList>
            <person name="Xia Q."/>
            <person name="Zhang R."/>
            <person name="Dong Y."/>
        </authorList>
    </citation>
    <scope>NUCLEOTIDE SEQUENCE [LARGE SCALE GENOMIC DNA]</scope>
    <source>
        <tissue evidence="2">Leaf</tissue>
    </source>
</reference>
<keyword evidence="3" id="KW-1185">Reference proteome</keyword>
<sequence length="91" mass="10067">MLFRATTQGIPRALPSIPSYNSRDTSRATTHGTTTILPLKHHPKPYRSCTQKSNNPRLQQQNHLAGDTYRQPLLASRLPGGGRLPPGAKRL</sequence>
<accession>A0A4D6LEB3</accession>
<gene>
    <name evidence="2" type="ORF">DEO72_LG3g1480</name>
</gene>
<evidence type="ECO:0000256" key="1">
    <source>
        <dbReference type="SAM" id="MobiDB-lite"/>
    </source>
</evidence>
<feature type="compositionally biased region" description="Polar residues" evidence="1">
    <location>
        <begin position="18"/>
        <end position="36"/>
    </location>
</feature>
<name>A0A4D6LEB3_VIGUN</name>
<evidence type="ECO:0000313" key="2">
    <source>
        <dbReference type="EMBL" id="QCD86949.1"/>
    </source>
</evidence>
<proteinExistence type="predicted"/>
<evidence type="ECO:0000313" key="3">
    <source>
        <dbReference type="Proteomes" id="UP000501690"/>
    </source>
</evidence>